<dbReference type="AlphaFoldDB" id="A0A448L3J6"/>
<dbReference type="EMBL" id="LR134384">
    <property type="protein sequence ID" value="VEH14540.1"/>
    <property type="molecule type" value="Genomic_DNA"/>
</dbReference>
<proteinExistence type="predicted"/>
<name>A0A448L3J6_9BACT</name>
<evidence type="ECO:0000313" key="2">
    <source>
        <dbReference type="Proteomes" id="UP000274578"/>
    </source>
</evidence>
<gene>
    <name evidence="1" type="ORF">NCTC13071_00517</name>
</gene>
<sequence length="57" mass="6565">MCNAYYCFSYSQFGTSYALKSLICVMHIIVFHIRNSVRVVLLKAPCWQAKQAYVGIK</sequence>
<reference evidence="1 2" key="1">
    <citation type="submission" date="2018-12" db="EMBL/GenBank/DDBJ databases">
        <authorList>
            <consortium name="Pathogen Informatics"/>
        </authorList>
    </citation>
    <scope>NUCLEOTIDE SEQUENCE [LARGE SCALE GENOMIC DNA]</scope>
    <source>
        <strain evidence="1 2">NCTC13071</strain>
    </source>
</reference>
<protein>
    <submittedName>
        <fullName evidence="1">Uncharacterized protein</fullName>
    </submittedName>
</protein>
<dbReference type="Proteomes" id="UP000274578">
    <property type="component" value="Chromosome 1"/>
</dbReference>
<evidence type="ECO:0000313" key="1">
    <source>
        <dbReference type="EMBL" id="VEH14540.1"/>
    </source>
</evidence>
<accession>A0A448L3J6</accession>
<dbReference type="KEGG" id="poc:NCTC13071_00517"/>
<organism evidence="1 2">
    <name type="scientific">Segatella oris</name>
    <dbReference type="NCBI Taxonomy" id="28135"/>
    <lineage>
        <taxon>Bacteria</taxon>
        <taxon>Pseudomonadati</taxon>
        <taxon>Bacteroidota</taxon>
        <taxon>Bacteroidia</taxon>
        <taxon>Bacteroidales</taxon>
        <taxon>Prevotellaceae</taxon>
        <taxon>Segatella</taxon>
    </lineage>
</organism>